<name>A0ACB8TBT8_9AGAM</name>
<dbReference type="Proteomes" id="UP000814140">
    <property type="component" value="Unassembled WGS sequence"/>
</dbReference>
<evidence type="ECO:0000313" key="1">
    <source>
        <dbReference type="EMBL" id="KAI0065777.1"/>
    </source>
</evidence>
<accession>A0ACB8TBT8</accession>
<reference evidence="1" key="2">
    <citation type="journal article" date="2022" name="New Phytol.">
        <title>Evolutionary transition to the ectomycorrhizal habit in the genomes of a hyperdiverse lineage of mushroom-forming fungi.</title>
        <authorList>
            <person name="Looney B."/>
            <person name="Miyauchi S."/>
            <person name="Morin E."/>
            <person name="Drula E."/>
            <person name="Courty P.E."/>
            <person name="Kohler A."/>
            <person name="Kuo A."/>
            <person name="LaButti K."/>
            <person name="Pangilinan J."/>
            <person name="Lipzen A."/>
            <person name="Riley R."/>
            <person name="Andreopoulos W."/>
            <person name="He G."/>
            <person name="Johnson J."/>
            <person name="Nolan M."/>
            <person name="Tritt A."/>
            <person name="Barry K.W."/>
            <person name="Grigoriev I.V."/>
            <person name="Nagy L.G."/>
            <person name="Hibbett D."/>
            <person name="Henrissat B."/>
            <person name="Matheny P.B."/>
            <person name="Labbe J."/>
            <person name="Martin F.M."/>
        </authorList>
    </citation>
    <scope>NUCLEOTIDE SEQUENCE</scope>
    <source>
        <strain evidence="1">HHB10654</strain>
    </source>
</reference>
<evidence type="ECO:0000313" key="2">
    <source>
        <dbReference type="Proteomes" id="UP000814140"/>
    </source>
</evidence>
<proteinExistence type="predicted"/>
<comment type="caution">
    <text evidence="1">The sequence shown here is derived from an EMBL/GenBank/DDBJ whole genome shotgun (WGS) entry which is preliminary data.</text>
</comment>
<protein>
    <submittedName>
        <fullName evidence="1">SET domain-containing protein</fullName>
    </submittedName>
</protein>
<gene>
    <name evidence="1" type="ORF">BV25DRAFT_1836063</name>
</gene>
<reference evidence="1" key="1">
    <citation type="submission" date="2021-03" db="EMBL/GenBank/DDBJ databases">
        <authorList>
            <consortium name="DOE Joint Genome Institute"/>
            <person name="Ahrendt S."/>
            <person name="Looney B.P."/>
            <person name="Miyauchi S."/>
            <person name="Morin E."/>
            <person name="Drula E."/>
            <person name="Courty P.E."/>
            <person name="Chicoki N."/>
            <person name="Fauchery L."/>
            <person name="Kohler A."/>
            <person name="Kuo A."/>
            <person name="Labutti K."/>
            <person name="Pangilinan J."/>
            <person name="Lipzen A."/>
            <person name="Riley R."/>
            <person name="Andreopoulos W."/>
            <person name="He G."/>
            <person name="Johnson J."/>
            <person name="Barry K.W."/>
            <person name="Grigoriev I.V."/>
            <person name="Nagy L."/>
            <person name="Hibbett D."/>
            <person name="Henrissat B."/>
            <person name="Matheny P.B."/>
            <person name="Labbe J."/>
            <person name="Martin F."/>
        </authorList>
    </citation>
    <scope>NUCLEOTIDE SEQUENCE</scope>
    <source>
        <strain evidence="1">HHB10654</strain>
    </source>
</reference>
<sequence length="396" mass="44633">MPADCRPLFPDISISKEQFPYIQGNERPSQKDSASRTTSIRITQVPVPEETRPYSRLVTCVAYGDVKQQLFVHGVAPYDSGFHKLYRVARVAGLGLGLIVTEDHAPGSVIVWECPLLVMPMEVLEDPFPGDTIQPAVGHLDDDTARLYRRLYNCFPSRGDEKEDLCNIMKTNGIGVGLLPGYDEPYTAVYADICRINHSCSPNAIYTWDLQSFRGEVRASRLIKKGEQVFITYVDNREPYDVRQQQLQNTYNFTCACPACSLSEAERKRSDVRRGVLSKIWRSSPDDDVEAWMFDLKLPDDLIIKRFLRYADMMEQEMLSDAQWIFIARALVMAYSALRVVEGAKRWAKKAKESSLAASGGDNGWGEVADAPETTDFWGLRKLPVIPGVTWAITTV</sequence>
<dbReference type="EMBL" id="MU277194">
    <property type="protein sequence ID" value="KAI0065777.1"/>
    <property type="molecule type" value="Genomic_DNA"/>
</dbReference>
<keyword evidence="2" id="KW-1185">Reference proteome</keyword>
<organism evidence="1 2">
    <name type="scientific">Artomyces pyxidatus</name>
    <dbReference type="NCBI Taxonomy" id="48021"/>
    <lineage>
        <taxon>Eukaryota</taxon>
        <taxon>Fungi</taxon>
        <taxon>Dikarya</taxon>
        <taxon>Basidiomycota</taxon>
        <taxon>Agaricomycotina</taxon>
        <taxon>Agaricomycetes</taxon>
        <taxon>Russulales</taxon>
        <taxon>Auriscalpiaceae</taxon>
        <taxon>Artomyces</taxon>
    </lineage>
</organism>